<proteinExistence type="inferred from homology"/>
<gene>
    <name evidence="8" type="ORF">V6N12_055650</name>
</gene>
<dbReference type="InterPro" id="IPR027935">
    <property type="entry name" value="Di19_C"/>
</dbReference>
<protein>
    <recommendedName>
        <fullName evidence="4">Eukaryotic translation initiation factor 3 subunit J</fullName>
        <shortName evidence="4">eIF3j</shortName>
    </recommendedName>
</protein>
<comment type="subunit">
    <text evidence="4">Component of the eukaryotic translation initiation factor 3 (eIF-3) complex.</text>
</comment>
<evidence type="ECO:0000256" key="4">
    <source>
        <dbReference type="HAMAP-Rule" id="MF_03009"/>
    </source>
</evidence>
<dbReference type="HAMAP" id="MF_03009">
    <property type="entry name" value="eIF3j"/>
    <property type="match status" value="1"/>
</dbReference>
<dbReference type="Pfam" id="PF05605">
    <property type="entry name" value="zf-Di19"/>
    <property type="match status" value="1"/>
</dbReference>
<dbReference type="Pfam" id="PF14571">
    <property type="entry name" value="Di19_C"/>
    <property type="match status" value="1"/>
</dbReference>
<evidence type="ECO:0000256" key="2">
    <source>
        <dbReference type="ARBA" id="ARBA00022540"/>
    </source>
</evidence>
<feature type="region of interest" description="Disordered" evidence="5">
    <location>
        <begin position="222"/>
        <end position="271"/>
    </location>
</feature>
<evidence type="ECO:0000256" key="3">
    <source>
        <dbReference type="ARBA" id="ARBA00022917"/>
    </source>
</evidence>
<name>A0ABR1ZM94_9ROSI</name>
<feature type="compositionally biased region" description="Low complexity" evidence="5">
    <location>
        <begin position="1"/>
        <end position="20"/>
    </location>
</feature>
<dbReference type="Gene3D" id="1.10.246.60">
    <property type="entry name" value="Eukaryotic translation initiation factor 3 like domains"/>
    <property type="match status" value="1"/>
</dbReference>
<evidence type="ECO:0000259" key="7">
    <source>
        <dbReference type="Pfam" id="PF14571"/>
    </source>
</evidence>
<organism evidence="8 9">
    <name type="scientific">Hibiscus sabdariffa</name>
    <name type="common">roselle</name>
    <dbReference type="NCBI Taxonomy" id="183260"/>
    <lineage>
        <taxon>Eukaryota</taxon>
        <taxon>Viridiplantae</taxon>
        <taxon>Streptophyta</taxon>
        <taxon>Embryophyta</taxon>
        <taxon>Tracheophyta</taxon>
        <taxon>Spermatophyta</taxon>
        <taxon>Magnoliopsida</taxon>
        <taxon>eudicotyledons</taxon>
        <taxon>Gunneridae</taxon>
        <taxon>Pentapetalae</taxon>
        <taxon>rosids</taxon>
        <taxon>malvids</taxon>
        <taxon>Malvales</taxon>
        <taxon>Malvaceae</taxon>
        <taxon>Malvoideae</taxon>
        <taxon>Hibiscus</taxon>
    </lineage>
</organism>
<comment type="similarity">
    <text evidence="4">Belongs to the eIF-3 subunit J family.</text>
</comment>
<comment type="function">
    <text evidence="4">Component of the eukaryotic translation initiation factor 3 (eIF-3) complex, which is involved in protein synthesis of a specialized repertoire of mRNAs and, together with other initiation factors, stimulates binding of mRNA and methionyl-tRNAi to the 40S ribosome. The eIF-3 complex specifically targets and initiates translation of a subset of mRNAs involved in cell proliferation.</text>
</comment>
<keyword evidence="2 4" id="KW-0396">Initiation factor</keyword>
<feature type="compositionally biased region" description="Basic and acidic residues" evidence="5">
    <location>
        <begin position="425"/>
        <end position="434"/>
    </location>
</feature>
<evidence type="ECO:0000313" key="9">
    <source>
        <dbReference type="Proteomes" id="UP001472677"/>
    </source>
</evidence>
<dbReference type="PANTHER" id="PTHR21681:SF0">
    <property type="entry name" value="EUKARYOTIC TRANSLATION INITIATION FACTOR 3 SUBUNIT J"/>
    <property type="match status" value="1"/>
</dbReference>
<comment type="caution">
    <text evidence="8">The sequence shown here is derived from an EMBL/GenBank/DDBJ whole genome shotgun (WGS) entry which is preliminary data.</text>
</comment>
<accession>A0ABR1ZM94</accession>
<sequence>MESNSWSFRFSNSSSSASSSSRRRQSRPDLFLGGGYEETDGNEDFKAQFLCPFCAEDFDIVGLCCHIDEEHPVEAKNGVCPVCAKRVGVDIVSHITMQHGNFLKVQRRRRLRKGGSNLTFSMLRKELREGNLHALLGGSSFVSSSNIEADPLLSSFMFSPPTGDEPLCLQPLSIAEASAVKESGNKESPERKPQGSQISDKDHEEKARSSFEGISASVYSLRLKPGKGRPSRPVPARENDTETSISNSKVIDHSSRVSSKPEIEIPEPKSVGCRSPVQRYSRKLLWTGVQVYNYIGESTIQVISTVRCYLSNMNRTIKEIRGPSGILGRRLMIVARNLDKPRCELVYLWLGTLKGLYRAAWQISKGHSTELQDMSCSTKEESQLHMEPLQIPRLELFQGLFFESVENFLSEEHMEDWEDEIQPIHSKDQPKSKWDDEDVDDDGIKESWEDEDDPPQQPVAKATEEAGKKPISNATEKKGKTIEIAKEEPHDPVTEKLRQQRLVEEADYRSTAELFAKKGDNKSLDNFIPKSESDFEEYAELVSHKLRPYDKSYHYIALLKAVMRLSTTSLKASDAKDIASSITAIANEKLKAEKEAMSKKKTGGKKKQLHVDKPDDDLVVNAYDDVDDYDFM</sequence>
<feature type="region of interest" description="Disordered" evidence="5">
    <location>
        <begin position="1"/>
        <end position="33"/>
    </location>
</feature>
<keyword evidence="1 4" id="KW-0963">Cytoplasm</keyword>
<dbReference type="EMBL" id="JBBPBM010001822">
    <property type="protein sequence ID" value="KAK8481759.1"/>
    <property type="molecule type" value="Genomic_DNA"/>
</dbReference>
<evidence type="ECO:0000259" key="6">
    <source>
        <dbReference type="Pfam" id="PF05605"/>
    </source>
</evidence>
<comment type="subcellular location">
    <subcellularLocation>
        <location evidence="4">Cytoplasm</location>
    </subcellularLocation>
</comment>
<keyword evidence="9" id="KW-1185">Reference proteome</keyword>
<feature type="region of interest" description="Disordered" evidence="5">
    <location>
        <begin position="423"/>
        <end position="482"/>
    </location>
</feature>
<feature type="compositionally biased region" description="Basic and acidic residues" evidence="5">
    <location>
        <begin position="250"/>
        <end position="267"/>
    </location>
</feature>
<feature type="compositionally biased region" description="Basic and acidic residues" evidence="5">
    <location>
        <begin position="183"/>
        <end position="209"/>
    </location>
</feature>
<dbReference type="Proteomes" id="UP001472677">
    <property type="component" value="Unassembled WGS sequence"/>
</dbReference>
<feature type="domain" description="Di19 C-terminal" evidence="7">
    <location>
        <begin position="120"/>
        <end position="209"/>
    </location>
</feature>
<evidence type="ECO:0000256" key="1">
    <source>
        <dbReference type="ARBA" id="ARBA00022490"/>
    </source>
</evidence>
<feature type="domain" description="Di19 zinc-binding" evidence="6">
    <location>
        <begin position="48"/>
        <end position="100"/>
    </location>
</feature>
<dbReference type="InterPro" id="IPR008598">
    <property type="entry name" value="Di19_Zn-bd"/>
</dbReference>
<keyword evidence="3 4" id="KW-0648">Protein biosynthesis</keyword>
<evidence type="ECO:0000256" key="5">
    <source>
        <dbReference type="SAM" id="MobiDB-lite"/>
    </source>
</evidence>
<dbReference type="InterPro" id="IPR013906">
    <property type="entry name" value="eIF3j"/>
</dbReference>
<dbReference type="PANTHER" id="PTHR21681">
    <property type="entry name" value="EUKARYOTIC TRANSLATION INITIATION FACTOR 3 SUBUNIT J"/>
    <property type="match status" value="1"/>
</dbReference>
<dbReference type="Pfam" id="PF08597">
    <property type="entry name" value="eIF3_subunit"/>
    <property type="match status" value="1"/>
</dbReference>
<evidence type="ECO:0000313" key="8">
    <source>
        <dbReference type="EMBL" id="KAK8481759.1"/>
    </source>
</evidence>
<reference evidence="8 9" key="1">
    <citation type="journal article" date="2024" name="G3 (Bethesda)">
        <title>Genome assembly of Hibiscus sabdariffa L. provides insights into metabolisms of medicinal natural products.</title>
        <authorList>
            <person name="Kim T."/>
        </authorList>
    </citation>
    <scope>NUCLEOTIDE SEQUENCE [LARGE SCALE GENOMIC DNA]</scope>
    <source>
        <strain evidence="8">TK-2024</strain>
        <tissue evidence="8">Old leaves</tissue>
    </source>
</reference>
<dbReference type="InterPro" id="IPR023194">
    <property type="entry name" value="eIF3-like_dom_sf"/>
</dbReference>
<feature type="region of interest" description="Disordered" evidence="5">
    <location>
        <begin position="180"/>
        <end position="210"/>
    </location>
</feature>